<dbReference type="PROSITE" id="PS50109">
    <property type="entry name" value="HIS_KIN"/>
    <property type="match status" value="1"/>
</dbReference>
<evidence type="ECO:0000256" key="6">
    <source>
        <dbReference type="PROSITE-ProRule" id="PRU00169"/>
    </source>
</evidence>
<dbReference type="InterPro" id="IPR011006">
    <property type="entry name" value="CheY-like_superfamily"/>
</dbReference>
<dbReference type="SUPFAM" id="SSF47384">
    <property type="entry name" value="Homodimeric domain of signal transducing histidine kinase"/>
    <property type="match status" value="1"/>
</dbReference>
<feature type="domain" description="Response regulatory" evidence="9">
    <location>
        <begin position="1015"/>
        <end position="1132"/>
    </location>
</feature>
<dbReference type="SMART" id="SM00387">
    <property type="entry name" value="HATPase_c"/>
    <property type="match status" value="1"/>
</dbReference>
<evidence type="ECO:0000256" key="2">
    <source>
        <dbReference type="ARBA" id="ARBA00012438"/>
    </source>
</evidence>
<reference evidence="12" key="1">
    <citation type="journal article" date="2019" name="Int. J. Syst. Evol. Microbiol.">
        <title>The Global Catalogue of Microorganisms (GCM) 10K type strain sequencing project: providing services to taxonomists for standard genome sequencing and annotation.</title>
        <authorList>
            <consortium name="The Broad Institute Genomics Platform"/>
            <consortium name="The Broad Institute Genome Sequencing Center for Infectious Disease"/>
            <person name="Wu L."/>
            <person name="Ma J."/>
        </authorList>
    </citation>
    <scope>NUCLEOTIDE SEQUENCE [LARGE SCALE GENOMIC DNA]</scope>
    <source>
        <strain evidence="12">NBRC 102407</strain>
    </source>
</reference>
<gene>
    <name evidence="11" type="ORF">GCM10007933_06080</name>
</gene>
<feature type="domain" description="PAC" evidence="10">
    <location>
        <begin position="433"/>
        <end position="485"/>
    </location>
</feature>
<evidence type="ECO:0000256" key="1">
    <source>
        <dbReference type="ARBA" id="ARBA00000085"/>
    </source>
</evidence>
<dbReference type="InterPro" id="IPR013655">
    <property type="entry name" value="PAS_fold_3"/>
</dbReference>
<feature type="transmembrane region" description="Helical" evidence="7">
    <location>
        <begin position="20"/>
        <end position="44"/>
    </location>
</feature>
<dbReference type="Pfam" id="PF02518">
    <property type="entry name" value="HATPase_c"/>
    <property type="match status" value="1"/>
</dbReference>
<dbReference type="PANTHER" id="PTHR43047">
    <property type="entry name" value="TWO-COMPONENT HISTIDINE PROTEIN KINASE"/>
    <property type="match status" value="1"/>
</dbReference>
<keyword evidence="7" id="KW-0812">Transmembrane</keyword>
<keyword evidence="12" id="KW-1185">Reference proteome</keyword>
<dbReference type="Proteomes" id="UP001157167">
    <property type="component" value="Unassembled WGS sequence"/>
</dbReference>
<dbReference type="PANTHER" id="PTHR43047:SF72">
    <property type="entry name" value="OSMOSENSING HISTIDINE PROTEIN KINASE SLN1"/>
    <property type="match status" value="1"/>
</dbReference>
<dbReference type="Pfam" id="PF08447">
    <property type="entry name" value="PAS_3"/>
    <property type="match status" value="2"/>
</dbReference>
<dbReference type="RefSeq" id="WP_284186623.1">
    <property type="nucleotide sequence ID" value="NZ_BSPX01000004.1"/>
</dbReference>
<dbReference type="Gene3D" id="2.10.70.100">
    <property type="match status" value="1"/>
</dbReference>
<dbReference type="EC" id="2.7.13.3" evidence="2"/>
<evidence type="ECO:0000313" key="12">
    <source>
        <dbReference type="Proteomes" id="UP001157167"/>
    </source>
</evidence>
<evidence type="ECO:0000259" key="8">
    <source>
        <dbReference type="PROSITE" id="PS50109"/>
    </source>
</evidence>
<dbReference type="InterPro" id="IPR004358">
    <property type="entry name" value="Sig_transdc_His_kin-like_C"/>
</dbReference>
<feature type="modified residue" description="4-aspartylphosphate" evidence="6">
    <location>
        <position position="1067"/>
    </location>
</feature>
<dbReference type="SMART" id="SM00091">
    <property type="entry name" value="PAS"/>
    <property type="match status" value="3"/>
</dbReference>
<dbReference type="PROSITE" id="PS50113">
    <property type="entry name" value="PAC"/>
    <property type="match status" value="2"/>
</dbReference>
<proteinExistence type="predicted"/>
<organism evidence="11 12">
    <name type="scientific">Zoogloea oryzae</name>
    <dbReference type="NCBI Taxonomy" id="310767"/>
    <lineage>
        <taxon>Bacteria</taxon>
        <taxon>Pseudomonadati</taxon>
        <taxon>Pseudomonadota</taxon>
        <taxon>Betaproteobacteria</taxon>
        <taxon>Rhodocyclales</taxon>
        <taxon>Zoogloeaceae</taxon>
        <taxon>Zoogloea</taxon>
    </lineage>
</organism>
<dbReference type="SMART" id="SM00448">
    <property type="entry name" value="REC"/>
    <property type="match status" value="1"/>
</dbReference>
<protein>
    <recommendedName>
        <fullName evidence="2">histidine kinase</fullName>
        <ecNumber evidence="2">2.7.13.3</ecNumber>
    </recommendedName>
</protein>
<dbReference type="Pfam" id="PF08448">
    <property type="entry name" value="PAS_4"/>
    <property type="match status" value="1"/>
</dbReference>
<dbReference type="Pfam" id="PF00072">
    <property type="entry name" value="Response_reg"/>
    <property type="match status" value="1"/>
</dbReference>
<evidence type="ECO:0000259" key="9">
    <source>
        <dbReference type="PROSITE" id="PS50110"/>
    </source>
</evidence>
<dbReference type="SMART" id="SM00086">
    <property type="entry name" value="PAC"/>
    <property type="match status" value="3"/>
</dbReference>
<dbReference type="PRINTS" id="PR00344">
    <property type="entry name" value="BCTRLSENSOR"/>
</dbReference>
<dbReference type="InterPro" id="IPR036097">
    <property type="entry name" value="HisK_dim/P_sf"/>
</dbReference>
<dbReference type="Gene3D" id="3.30.450.20">
    <property type="entry name" value="PAS domain"/>
    <property type="match status" value="5"/>
</dbReference>
<evidence type="ECO:0000259" key="10">
    <source>
        <dbReference type="PROSITE" id="PS50113"/>
    </source>
</evidence>
<dbReference type="InterPro" id="IPR035965">
    <property type="entry name" value="PAS-like_dom_sf"/>
</dbReference>
<keyword evidence="7" id="KW-0472">Membrane</keyword>
<dbReference type="CDD" id="cd00130">
    <property type="entry name" value="PAS"/>
    <property type="match status" value="2"/>
</dbReference>
<dbReference type="SUPFAM" id="SSF52172">
    <property type="entry name" value="CheY-like"/>
    <property type="match status" value="1"/>
</dbReference>
<dbReference type="InterPro" id="IPR036890">
    <property type="entry name" value="HATPase_C_sf"/>
</dbReference>
<dbReference type="Gene3D" id="1.10.287.130">
    <property type="match status" value="1"/>
</dbReference>
<dbReference type="Gene3D" id="3.30.565.10">
    <property type="entry name" value="Histidine kinase-like ATPase, C-terminal domain"/>
    <property type="match status" value="1"/>
</dbReference>
<feature type="domain" description="PAC" evidence="10">
    <location>
        <begin position="684"/>
        <end position="737"/>
    </location>
</feature>
<dbReference type="SMART" id="SM00388">
    <property type="entry name" value="HisKA"/>
    <property type="match status" value="1"/>
</dbReference>
<evidence type="ECO:0000256" key="3">
    <source>
        <dbReference type="ARBA" id="ARBA00022553"/>
    </source>
</evidence>
<dbReference type="CDD" id="cd12914">
    <property type="entry name" value="PDC1_DGC_like"/>
    <property type="match status" value="1"/>
</dbReference>
<keyword evidence="4" id="KW-0808">Transferase</keyword>
<dbReference type="CDD" id="cd00082">
    <property type="entry name" value="HisKA"/>
    <property type="match status" value="1"/>
</dbReference>
<keyword evidence="5" id="KW-0418">Kinase</keyword>
<dbReference type="SUPFAM" id="SSF55874">
    <property type="entry name" value="ATPase domain of HSP90 chaperone/DNA topoisomerase II/histidine kinase"/>
    <property type="match status" value="1"/>
</dbReference>
<evidence type="ECO:0000256" key="4">
    <source>
        <dbReference type="ARBA" id="ARBA00022679"/>
    </source>
</evidence>
<dbReference type="Pfam" id="PF00512">
    <property type="entry name" value="HisKA"/>
    <property type="match status" value="1"/>
</dbReference>
<sequence>MNVLSRFLSTLLAPERQRRFVVVLIMAVVLSNLLAIGLGVFSLIGSRAQTEALVAQNARNLAGALDQGLANSGRTIDMALRALADELEREEAEGSSYLTADEIRAMLMRYKGWLPEIEGVRVYDANGVLRWDGGLGPVLKADISDREYFRTLKANPAAGLTVSRPVIGRVVKTWIVPFARRYNRADGSFAGVVVAIVPVEYLTAMLSRPSLGPGGSAMLRYQDLSLITRYPPVTGPAGEIGEVWSAEGVRERLGAGQNAAVFRATDSGDGGDGSERFLAVQRVDGLPFVVGVSLSSHDYLVQWHREAWQTGILLTAFLIVSGGSALLIGHLYRRQQDDASQVRESNVRLAATLGELRVRDRALAAAEGIGKLGVYSIDLSNKVTTSSPTLRDVFRVPRERPFVPEDWIELVHPDDRRVIERFMVGLVQNGEPFDQSYRIICRDGAIRWVHGVGLMERDAAGHPLSVHGAVQDITEYKQVEASLQSAVADYEKLVARIPTGVFGFRWQPDGLSRFTYVSPRFCSQLGVTVEAAMADARQVFSQVHPDDRPALKNARAGSFDSERDFTWEGRVQVRGEIRWVGVIARPTRLDDGAVLWEGVQADVTDRKLAELARSESEERNRLLLQYSPVGILQYGTDLKVVYCNLQFANIMAVPHEYMLSLDCKTLKDQRILPAMRAALAGELGEYEGGYRTSYAGKELLVSVSCAPLRDADGDITGGIIILQDVTERIRKDEELARYRDSLEELVAARTADLETARAEAERLARVKSEFLANMSHEIRTPLNGVLGLARMGYRESVGRDAAQNTFGRILSSGQLLLGIINDILDFSKIEAGKLRIEAIEVDLIKVIGDTLALMDERAEDKGLTIRLQRAPSLPAACISDPLRIGQILVNLLSNAIKFTEHGSVTLYAGAEGGQLVLRISDTGIGMRQADIEKVFAPFEQADNSTTRKFGGTGLGLTITHRIVGLMGGSLRAESVEGQGSSFEVRLPYVPLAAAPAEAEPEGADGEPGTRLAGIRVLVAEDNEVNQMVLEDHLCSEGAEVTLVDNGQAAIDCVLAKGAASFDVVLMDVQMPVMDGHTATRLLGGIAPDLPVIGQTAHALDEERAACLAAGMVDHLAKPIEPEAMVRSILRHRRPASA</sequence>
<dbReference type="InterPro" id="IPR000014">
    <property type="entry name" value="PAS"/>
</dbReference>
<dbReference type="CDD" id="cd12915">
    <property type="entry name" value="PDC2_DGC_like"/>
    <property type="match status" value="1"/>
</dbReference>
<name>A0ABQ6F7E0_9RHOO</name>
<dbReference type="InterPro" id="IPR003594">
    <property type="entry name" value="HATPase_dom"/>
</dbReference>
<dbReference type="InterPro" id="IPR001610">
    <property type="entry name" value="PAC"/>
</dbReference>
<dbReference type="EMBL" id="BSPX01000004">
    <property type="protein sequence ID" value="GLT21156.1"/>
    <property type="molecule type" value="Genomic_DNA"/>
</dbReference>
<dbReference type="CDD" id="cd17546">
    <property type="entry name" value="REC_hyHK_CKI1_RcsC-like"/>
    <property type="match status" value="1"/>
</dbReference>
<comment type="caution">
    <text evidence="11">The sequence shown here is derived from an EMBL/GenBank/DDBJ whole genome shotgun (WGS) entry which is preliminary data.</text>
</comment>
<comment type="catalytic activity">
    <reaction evidence="1">
        <text>ATP + protein L-histidine = ADP + protein N-phospho-L-histidine.</text>
        <dbReference type="EC" id="2.7.13.3"/>
    </reaction>
</comment>
<feature type="domain" description="Histidine kinase" evidence="8">
    <location>
        <begin position="773"/>
        <end position="990"/>
    </location>
</feature>
<dbReference type="InterPro" id="IPR003661">
    <property type="entry name" value="HisK_dim/P_dom"/>
</dbReference>
<keyword evidence="3 6" id="KW-0597">Phosphoprotein</keyword>
<dbReference type="InterPro" id="IPR005467">
    <property type="entry name" value="His_kinase_dom"/>
</dbReference>
<dbReference type="InterPro" id="IPR000700">
    <property type="entry name" value="PAS-assoc_C"/>
</dbReference>
<accession>A0ABQ6F7E0</accession>
<evidence type="ECO:0000256" key="5">
    <source>
        <dbReference type="ARBA" id="ARBA00022777"/>
    </source>
</evidence>
<dbReference type="Gene3D" id="3.40.50.2300">
    <property type="match status" value="1"/>
</dbReference>
<evidence type="ECO:0000313" key="11">
    <source>
        <dbReference type="EMBL" id="GLT21156.1"/>
    </source>
</evidence>
<evidence type="ECO:0000256" key="7">
    <source>
        <dbReference type="SAM" id="Phobius"/>
    </source>
</evidence>
<dbReference type="NCBIfam" id="TIGR00229">
    <property type="entry name" value="sensory_box"/>
    <property type="match status" value="3"/>
</dbReference>
<dbReference type="CDD" id="cd16922">
    <property type="entry name" value="HATPase_EvgS-ArcB-TorS-like"/>
    <property type="match status" value="1"/>
</dbReference>
<keyword evidence="7" id="KW-1133">Transmembrane helix</keyword>
<dbReference type="PROSITE" id="PS50110">
    <property type="entry name" value="RESPONSE_REGULATORY"/>
    <property type="match status" value="1"/>
</dbReference>
<dbReference type="SUPFAM" id="SSF55785">
    <property type="entry name" value="PYP-like sensor domain (PAS domain)"/>
    <property type="match status" value="3"/>
</dbReference>
<dbReference type="InterPro" id="IPR001789">
    <property type="entry name" value="Sig_transdc_resp-reg_receiver"/>
</dbReference>
<dbReference type="InterPro" id="IPR013656">
    <property type="entry name" value="PAS_4"/>
</dbReference>